<dbReference type="RefSeq" id="WP_319160279.1">
    <property type="nucleotide sequence ID" value="NZ_CP138359.1"/>
</dbReference>
<dbReference type="KEGG" id="sbil:SANBI_001410"/>
<evidence type="ECO:0000313" key="3">
    <source>
        <dbReference type="Proteomes" id="UP001304340"/>
    </source>
</evidence>
<name>A0AAF0Z6N9_9MICO</name>
<dbReference type="EMBL" id="CP138359">
    <property type="protein sequence ID" value="WPF83715.1"/>
    <property type="molecule type" value="Genomic_DNA"/>
</dbReference>
<feature type="domain" description="DUF4145" evidence="1">
    <location>
        <begin position="110"/>
        <end position="192"/>
    </location>
</feature>
<dbReference type="Proteomes" id="UP001304340">
    <property type="component" value="Chromosome"/>
</dbReference>
<dbReference type="InterPro" id="IPR025285">
    <property type="entry name" value="DUF4145"/>
</dbReference>
<protein>
    <submittedName>
        <fullName evidence="2">DUF4145 domain-containing protein</fullName>
    </submittedName>
</protein>
<accession>A0AAF0Z6N9</accession>
<proteinExistence type="predicted"/>
<dbReference type="Pfam" id="PF13643">
    <property type="entry name" value="DUF4145"/>
    <property type="match status" value="1"/>
</dbReference>
<dbReference type="AlphaFoldDB" id="A0AAF0Z6N9"/>
<gene>
    <name evidence="2" type="ORF">SANBI_001410</name>
</gene>
<sequence length="229" mass="24968">MATIICGWCGDKSHMTPVGKPIVHRVRTYGHDERWVADAAYTCDGCERMSVVTWTTSHDLSDRWLEDYGHNGGPQDYEDARWSPPPGHDRSLPDVPDDIARAAAEAWLCHVVGATRGACALARAVVEATAKKKQFTSGNLVAKIDALAGAGLIRDAVRGQAHEIRFIGNDVAHGDLDRDVSEEESSEVLELMGELLTEVFQAPARRERLRAARVARTAGPVAEDTPSED</sequence>
<evidence type="ECO:0000259" key="1">
    <source>
        <dbReference type="Pfam" id="PF13643"/>
    </source>
</evidence>
<reference evidence="3" key="1">
    <citation type="submission" date="2023-11" db="EMBL/GenBank/DDBJ databases">
        <authorList>
            <person name="Helweg L.P."/>
            <person name="Kiel A."/>
            <person name="Hitz F."/>
            <person name="Ruckert-Reed C."/>
            <person name="Busche T."/>
            <person name="Kaltschmidt B."/>
            <person name="Kaltschmidt C."/>
        </authorList>
    </citation>
    <scope>NUCLEOTIDE SEQUENCE [LARGE SCALE GENOMIC DNA]</scope>
    <source>
        <strain evidence="3">4.1</strain>
    </source>
</reference>
<organism evidence="2 3">
    <name type="scientific">Sanguibacter biliveldensis</name>
    <dbReference type="NCBI Taxonomy" id="3030830"/>
    <lineage>
        <taxon>Bacteria</taxon>
        <taxon>Bacillati</taxon>
        <taxon>Actinomycetota</taxon>
        <taxon>Actinomycetes</taxon>
        <taxon>Micrococcales</taxon>
        <taxon>Sanguibacteraceae</taxon>
        <taxon>Sanguibacter</taxon>
    </lineage>
</organism>
<evidence type="ECO:0000313" key="2">
    <source>
        <dbReference type="EMBL" id="WPF83715.1"/>
    </source>
</evidence>
<keyword evidence="3" id="KW-1185">Reference proteome</keyword>